<dbReference type="PROSITE" id="PS50075">
    <property type="entry name" value="CARRIER"/>
    <property type="match status" value="1"/>
</dbReference>
<dbReference type="InterPro" id="IPR009081">
    <property type="entry name" value="PP-bd_ACP"/>
</dbReference>
<proteinExistence type="predicted"/>
<evidence type="ECO:0000313" key="2">
    <source>
        <dbReference type="EMBL" id="SEN10890.1"/>
    </source>
</evidence>
<dbReference type="EMBL" id="FOCT01000002">
    <property type="protein sequence ID" value="SEN10890.1"/>
    <property type="molecule type" value="Genomic_DNA"/>
</dbReference>
<dbReference type="Pfam" id="PF00550">
    <property type="entry name" value="PP-binding"/>
    <property type="match status" value="1"/>
</dbReference>
<evidence type="ECO:0000313" key="3">
    <source>
        <dbReference type="Proteomes" id="UP000183898"/>
    </source>
</evidence>
<gene>
    <name evidence="2" type="ORF">SAMN05216404_102371</name>
</gene>
<evidence type="ECO:0000259" key="1">
    <source>
        <dbReference type="PROSITE" id="PS50075"/>
    </source>
</evidence>
<dbReference type="InterPro" id="IPR036736">
    <property type="entry name" value="ACP-like_sf"/>
</dbReference>
<dbReference type="Proteomes" id="UP000183898">
    <property type="component" value="Unassembled WGS sequence"/>
</dbReference>
<dbReference type="SUPFAM" id="SSF47336">
    <property type="entry name" value="ACP-like"/>
    <property type="match status" value="1"/>
</dbReference>
<dbReference type="RefSeq" id="WP_074744498.1">
    <property type="nucleotide sequence ID" value="NZ_FOCT01000002.1"/>
</dbReference>
<accession>A0A1H8DUJ5</accession>
<organism evidence="2 3">
    <name type="scientific">Nitrosospira multiformis</name>
    <dbReference type="NCBI Taxonomy" id="1231"/>
    <lineage>
        <taxon>Bacteria</taxon>
        <taxon>Pseudomonadati</taxon>
        <taxon>Pseudomonadota</taxon>
        <taxon>Betaproteobacteria</taxon>
        <taxon>Nitrosomonadales</taxon>
        <taxon>Nitrosomonadaceae</taxon>
        <taxon>Nitrosospira</taxon>
    </lineage>
</organism>
<protein>
    <submittedName>
        <fullName evidence="2">Acyl carrier protein</fullName>
    </submittedName>
</protein>
<name>A0A1H8DUJ5_9PROT</name>
<dbReference type="Gene3D" id="1.10.1200.10">
    <property type="entry name" value="ACP-like"/>
    <property type="match status" value="1"/>
</dbReference>
<sequence>MSDIENRTRDVMAKVLQIVPQDISPDISRKNLPAWDSLKHMNLILALEEEFDIEFSDKEIADLNSLHLLVDALRTKHS</sequence>
<reference evidence="2 3" key="1">
    <citation type="submission" date="2016-10" db="EMBL/GenBank/DDBJ databases">
        <authorList>
            <person name="de Groot N.N."/>
        </authorList>
    </citation>
    <scope>NUCLEOTIDE SEQUENCE [LARGE SCALE GENOMIC DNA]</scope>
    <source>
        <strain evidence="2 3">Nl18</strain>
    </source>
</reference>
<dbReference type="AlphaFoldDB" id="A0A1H8DUJ5"/>
<feature type="domain" description="Carrier" evidence="1">
    <location>
        <begin position="2"/>
        <end position="77"/>
    </location>
</feature>